<feature type="compositionally biased region" description="Pro residues" evidence="1">
    <location>
        <begin position="47"/>
        <end position="57"/>
    </location>
</feature>
<gene>
    <name evidence="2" type="ORF">DV515_00016233</name>
</gene>
<dbReference type="AlphaFoldDB" id="A0A3L8RUJ2"/>
<reference evidence="2 3" key="1">
    <citation type="journal article" date="2018" name="Proc. R. Soc. B">
        <title>A non-coding region near Follistatin controls head colour polymorphism in the Gouldian finch.</title>
        <authorList>
            <person name="Toomey M.B."/>
            <person name="Marques C.I."/>
            <person name="Andrade P."/>
            <person name="Araujo P.M."/>
            <person name="Sabatino S."/>
            <person name="Gazda M.A."/>
            <person name="Afonso S."/>
            <person name="Lopes R.J."/>
            <person name="Corbo J.C."/>
            <person name="Carneiro M."/>
        </authorList>
    </citation>
    <scope>NUCLEOTIDE SEQUENCE [LARGE SCALE GENOMIC DNA]</scope>
    <source>
        <strain evidence="2">Red01</strain>
        <tissue evidence="2">Muscle</tissue>
    </source>
</reference>
<comment type="caution">
    <text evidence="2">The sequence shown here is derived from an EMBL/GenBank/DDBJ whole genome shotgun (WGS) entry which is preliminary data.</text>
</comment>
<feature type="region of interest" description="Disordered" evidence="1">
    <location>
        <begin position="372"/>
        <end position="392"/>
    </location>
</feature>
<dbReference type="EMBL" id="QUSF01000272">
    <property type="protein sequence ID" value="RLV84430.1"/>
    <property type="molecule type" value="Genomic_DNA"/>
</dbReference>
<evidence type="ECO:0000256" key="1">
    <source>
        <dbReference type="SAM" id="MobiDB-lite"/>
    </source>
</evidence>
<feature type="compositionally biased region" description="Pro residues" evidence="1">
    <location>
        <begin position="107"/>
        <end position="116"/>
    </location>
</feature>
<sequence length="697" mass="72235">MEDFIQGNGTGIPGNPGSCSTICQPLVIHGILINPRKIITEKLKNPIFPPAGAPTPSPGQREGQGRTHLARRTAEGVELPGGAAFISPRKGRCLRIKLGDQNLSQPEPAPLPPPGPQSKSGRDSLLSRLRGTGCFSRGAHPGLLIAANPSGVGNLSRLLGSHFGTMRLMKYPSFITNIPGIPAIPGADHSWKCWERSRSRQDFPGDLVIPVPRENGKTPVMDRDEDAPESGDSRRRGAPLAPPRHSLDPQRFGFLGKNLRCRFLISPPIFLGISAPSVGWFALIPETFSTPPRCPKSRAWARKFHGGIPGADPSLPHPFFGNFCSCFVSQGVTSWCHPLVSPPGVDSQGRKEEPAPRLPTCPLKRRFGNRVGSDFSIPRHGNGVASTEPEVKKATGTTWDTRFLGFPALKYRESPGENARERPRCVADGSAPCFPSGTAASAPQRPPGAVWGSAGAGAGLQAHGLARLHALGAANLVLALLHALGDAGLGALGGADVHALRGAAGGLADLDALRGAAGGTLGGTNVHALRGAAGGTLGGTNIHALRGAAGGALGGTNIHALRGAAGGTLGGTNIHALRGAAGGLADLDALRGAGLRALGALLQADGRRQAGLLALLVVVGHPGEVSVGSCSAEERNVRKSRLCPGFLQLEGTHKDLIKSNSSGNGPSRHFECRGPGQSQGFYGINAARESLPSLGTY</sequence>
<feature type="region of interest" description="Disordered" evidence="1">
    <location>
        <begin position="204"/>
        <end position="249"/>
    </location>
</feature>
<name>A0A3L8RUJ2_CHLGU</name>
<feature type="region of interest" description="Disordered" evidence="1">
    <location>
        <begin position="343"/>
        <end position="362"/>
    </location>
</feature>
<feature type="region of interest" description="Disordered" evidence="1">
    <location>
        <begin position="101"/>
        <end position="125"/>
    </location>
</feature>
<feature type="region of interest" description="Disordered" evidence="1">
    <location>
        <begin position="46"/>
        <end position="74"/>
    </location>
</feature>
<evidence type="ECO:0000313" key="3">
    <source>
        <dbReference type="Proteomes" id="UP000276834"/>
    </source>
</evidence>
<dbReference type="Proteomes" id="UP000276834">
    <property type="component" value="Unassembled WGS sequence"/>
</dbReference>
<keyword evidence="3" id="KW-1185">Reference proteome</keyword>
<accession>A0A3L8RUJ2</accession>
<evidence type="ECO:0000313" key="2">
    <source>
        <dbReference type="EMBL" id="RLV84430.1"/>
    </source>
</evidence>
<proteinExistence type="predicted"/>
<protein>
    <submittedName>
        <fullName evidence="2">Uncharacterized protein</fullName>
    </submittedName>
</protein>
<organism evidence="2 3">
    <name type="scientific">Chloebia gouldiae</name>
    <name type="common">Gouldian finch</name>
    <name type="synonym">Erythrura gouldiae</name>
    <dbReference type="NCBI Taxonomy" id="44316"/>
    <lineage>
        <taxon>Eukaryota</taxon>
        <taxon>Metazoa</taxon>
        <taxon>Chordata</taxon>
        <taxon>Craniata</taxon>
        <taxon>Vertebrata</taxon>
        <taxon>Euteleostomi</taxon>
        <taxon>Archelosauria</taxon>
        <taxon>Archosauria</taxon>
        <taxon>Dinosauria</taxon>
        <taxon>Saurischia</taxon>
        <taxon>Theropoda</taxon>
        <taxon>Coelurosauria</taxon>
        <taxon>Aves</taxon>
        <taxon>Neognathae</taxon>
        <taxon>Neoaves</taxon>
        <taxon>Telluraves</taxon>
        <taxon>Australaves</taxon>
        <taxon>Passeriformes</taxon>
        <taxon>Passeroidea</taxon>
        <taxon>Passeridae</taxon>
        <taxon>Chloebia</taxon>
    </lineage>
</organism>